<evidence type="ECO:0000313" key="3">
    <source>
        <dbReference type="EMBL" id="GGI70463.1"/>
    </source>
</evidence>
<dbReference type="OrthoDB" id="26311at2157"/>
<dbReference type="Proteomes" id="UP000657075">
    <property type="component" value="Unassembled WGS sequence"/>
</dbReference>
<keyword evidence="5" id="KW-1185">Reference proteome</keyword>
<protein>
    <recommendedName>
        <fullName evidence="1">NurA domain-containing protein</fullName>
    </recommendedName>
</protein>
<evidence type="ECO:0000313" key="2">
    <source>
        <dbReference type="EMBL" id="BDR91778.1"/>
    </source>
</evidence>
<proteinExistence type="predicted"/>
<reference evidence="3" key="2">
    <citation type="submission" date="2020-09" db="EMBL/GenBank/DDBJ databases">
        <authorList>
            <person name="Sun Q."/>
            <person name="Ohkuma M."/>
        </authorList>
    </citation>
    <scope>NUCLEOTIDE SEQUENCE</scope>
    <source>
        <strain evidence="3">JCM 11219</strain>
    </source>
</reference>
<dbReference type="EMBL" id="AP026830">
    <property type="protein sequence ID" value="BDR91778.1"/>
    <property type="molecule type" value="Genomic_DNA"/>
</dbReference>
<organism evidence="3 4">
    <name type="scientific">Vulcanisaeta souniana JCM 11219</name>
    <dbReference type="NCBI Taxonomy" id="1293586"/>
    <lineage>
        <taxon>Archaea</taxon>
        <taxon>Thermoproteota</taxon>
        <taxon>Thermoprotei</taxon>
        <taxon>Thermoproteales</taxon>
        <taxon>Thermoproteaceae</taxon>
        <taxon>Vulcanisaeta</taxon>
    </lineage>
</organism>
<accession>A0A830E4K1</accession>
<dbReference type="AlphaFoldDB" id="A0A830E4K1"/>
<reference evidence="3" key="1">
    <citation type="journal article" date="2014" name="Int. J. Syst. Evol. Microbiol.">
        <title>Complete genome sequence of Corynebacterium casei LMG S-19264T (=DSM 44701T), isolated from a smear-ripened cheese.</title>
        <authorList>
            <consortium name="US DOE Joint Genome Institute (JGI-PGF)"/>
            <person name="Walter F."/>
            <person name="Albersmeier A."/>
            <person name="Kalinowski J."/>
            <person name="Ruckert C."/>
        </authorList>
    </citation>
    <scope>NUCLEOTIDE SEQUENCE</scope>
    <source>
        <strain evidence="3">JCM 11219</strain>
    </source>
</reference>
<dbReference type="Proteomes" id="UP001060771">
    <property type="component" value="Chromosome"/>
</dbReference>
<dbReference type="GeneID" id="76206420"/>
<dbReference type="InterPro" id="IPR018977">
    <property type="entry name" value="NurA_domain"/>
</dbReference>
<reference evidence="2" key="4">
    <citation type="journal article" date="2023" name="Microbiol. Resour. Announc.">
        <title>Complete Genome Sequence of Vulcanisaeta souniana Strain IC-059, a Hyperthermophilic Archaeon Isolated from Hot Spring Water in Japan.</title>
        <authorList>
            <person name="Kato S."/>
            <person name="Itoh T."/>
            <person name="Wu L."/>
            <person name="Ma J."/>
            <person name="Ohkuma M."/>
        </authorList>
    </citation>
    <scope>NUCLEOTIDE SEQUENCE</scope>
    <source>
        <strain evidence="2">JCM 11219</strain>
    </source>
</reference>
<evidence type="ECO:0000259" key="1">
    <source>
        <dbReference type="SMART" id="SM00933"/>
    </source>
</evidence>
<dbReference type="Pfam" id="PF09376">
    <property type="entry name" value="NurA"/>
    <property type="match status" value="1"/>
</dbReference>
<reference evidence="5" key="3">
    <citation type="submission" date="2022-09" db="EMBL/GenBank/DDBJ databases">
        <title>Complete genome sequence of Vulcanisaeta souniana.</title>
        <authorList>
            <person name="Kato S."/>
            <person name="Itoh T."/>
            <person name="Ohkuma M."/>
        </authorList>
    </citation>
    <scope>NUCLEOTIDE SEQUENCE [LARGE SCALE GENOMIC DNA]</scope>
    <source>
        <strain evidence="5">JCM 11219</strain>
    </source>
</reference>
<dbReference type="EMBL" id="BMNM01000001">
    <property type="protein sequence ID" value="GGI70463.1"/>
    <property type="molecule type" value="Genomic_DNA"/>
</dbReference>
<evidence type="ECO:0000313" key="4">
    <source>
        <dbReference type="Proteomes" id="UP000657075"/>
    </source>
</evidence>
<sequence>MFNDVIINMLELIETRITQIRDKALDLINDASNFMKYVSEVAPSKEPVKFIAADSGFTEITYLGFRIAVINVAMIVNTDGKGRILNRFEALLGVSGDELEKMALDMEAKHALDASRSFQINVVLLDGAIIGRNYVSRFSVPVIAHVKDVKSNRYLQGIVDTEFKNYVSRALQIMEEPLIMHVIMETYRIRNKTSVALMTKPYIVGRVGDRDVYGFYVQYLPATLPIYTEYMGNPSNIQQVISRIVPLSTMPRLGYPAPLYIVDKMARVNTSLKDMIRLIMEKLGGDALNELRGMYLKMGLNEYVKSK</sequence>
<gene>
    <name evidence="3" type="ORF">GCM10007112_04280</name>
    <name evidence="2" type="ORF">Vsou_08710</name>
</gene>
<dbReference type="RefSeq" id="WP_188602479.1">
    <property type="nucleotide sequence ID" value="NZ_AP026830.1"/>
</dbReference>
<evidence type="ECO:0000313" key="5">
    <source>
        <dbReference type="Proteomes" id="UP001060771"/>
    </source>
</evidence>
<dbReference type="SMART" id="SM00933">
    <property type="entry name" value="NurA"/>
    <property type="match status" value="1"/>
</dbReference>
<name>A0A830E4K1_9CREN</name>
<feature type="domain" description="NurA" evidence="1">
    <location>
        <begin position="48"/>
        <end position="268"/>
    </location>
</feature>